<evidence type="ECO:0000313" key="13">
    <source>
        <dbReference type="Proteomes" id="UP000092884"/>
    </source>
</evidence>
<feature type="transmembrane region" description="Helical" evidence="11">
    <location>
        <begin position="87"/>
        <end position="110"/>
    </location>
</feature>
<feature type="transmembrane region" description="Helical" evidence="11">
    <location>
        <begin position="57"/>
        <end position="75"/>
    </location>
</feature>
<organism evidence="12 13">
    <name type="scientific">Helicobacter enhydrae</name>
    <dbReference type="NCBI Taxonomy" id="222136"/>
    <lineage>
        <taxon>Bacteria</taxon>
        <taxon>Pseudomonadati</taxon>
        <taxon>Campylobacterota</taxon>
        <taxon>Epsilonproteobacteria</taxon>
        <taxon>Campylobacterales</taxon>
        <taxon>Helicobacteraceae</taxon>
        <taxon>Helicobacter</taxon>
    </lineage>
</organism>
<dbReference type="GO" id="GO:0140114">
    <property type="term" value="P:cellular detoxification of fluoride"/>
    <property type="evidence" value="ECO:0007669"/>
    <property type="project" value="UniProtKB-UniRule"/>
</dbReference>
<dbReference type="InterPro" id="IPR003691">
    <property type="entry name" value="FluC"/>
</dbReference>
<proteinExistence type="inferred from homology"/>
<dbReference type="GO" id="GO:0046872">
    <property type="term" value="F:metal ion binding"/>
    <property type="evidence" value="ECO:0007669"/>
    <property type="project" value="UniProtKB-KW"/>
</dbReference>
<sequence>MLYFWIGLGSAVGGIMRYLVLMYLPWNSLWALLCVNVLGSFLFGFLVQCMQTEELRLALLVGFLGSFTTFSTFSYEVLMLFLNGRCVLGGLYVLLSLGLSLGAVWGGVLLGPKTL</sequence>
<feature type="binding site" evidence="11">
    <location>
        <position position="65"/>
    </location>
    <ligand>
        <name>Na(+)</name>
        <dbReference type="ChEBI" id="CHEBI:29101"/>
        <note>structural</note>
    </ligand>
</feature>
<evidence type="ECO:0000256" key="9">
    <source>
        <dbReference type="ARBA" id="ARBA00035120"/>
    </source>
</evidence>
<comment type="similarity">
    <text evidence="9 11">Belongs to the fluoride channel Fluc/FEX (TC 1.A.43) family.</text>
</comment>
<feature type="transmembrane region" description="Helical" evidence="11">
    <location>
        <begin position="5"/>
        <end position="24"/>
    </location>
</feature>
<dbReference type="PANTHER" id="PTHR28259:SF1">
    <property type="entry name" value="FLUORIDE EXPORT PROTEIN 1-RELATED"/>
    <property type="match status" value="1"/>
</dbReference>
<name>A0A1B1U593_9HELI</name>
<comment type="activity regulation">
    <text evidence="11">Na(+) is not transported, but it plays an essential structural role and its presence is essential for fluoride channel function.</text>
</comment>
<evidence type="ECO:0000256" key="5">
    <source>
        <dbReference type="ARBA" id="ARBA00022989"/>
    </source>
</evidence>
<keyword evidence="8 11" id="KW-0407">Ion channel</keyword>
<evidence type="ECO:0000256" key="11">
    <source>
        <dbReference type="HAMAP-Rule" id="MF_00454"/>
    </source>
</evidence>
<gene>
    <name evidence="11" type="primary">fluC</name>
    <name evidence="11" type="synonym">crcB</name>
    <name evidence="12" type="ORF">BBW65_03395</name>
</gene>
<keyword evidence="7 11" id="KW-0472">Membrane</keyword>
<keyword evidence="3" id="KW-0997">Cell inner membrane</keyword>
<accession>A0A1B1U593</accession>
<dbReference type="AlphaFoldDB" id="A0A1B1U593"/>
<dbReference type="RefSeq" id="WP_066339703.1">
    <property type="nucleotide sequence ID" value="NZ_CP016503.1"/>
</dbReference>
<keyword evidence="5 11" id="KW-1133">Transmembrane helix</keyword>
<dbReference type="STRING" id="222136.BBW65_03395"/>
<reference evidence="13" key="1">
    <citation type="submission" date="2016-07" db="EMBL/GenBank/DDBJ databases">
        <authorList>
            <person name="Florea S."/>
            <person name="Webb J.S."/>
            <person name="Jaromczyk J."/>
            <person name="Schardl C.L."/>
        </authorList>
    </citation>
    <scope>NUCLEOTIDE SEQUENCE [LARGE SCALE GENOMIC DNA]</scope>
    <source>
        <strain evidence="13">MIT 01-6242</strain>
    </source>
</reference>
<comment type="catalytic activity">
    <reaction evidence="10">
        <text>fluoride(in) = fluoride(out)</text>
        <dbReference type="Rhea" id="RHEA:76159"/>
        <dbReference type="ChEBI" id="CHEBI:17051"/>
    </reaction>
    <physiologicalReaction direction="left-to-right" evidence="10">
        <dbReference type="Rhea" id="RHEA:76160"/>
    </physiologicalReaction>
</comment>
<evidence type="ECO:0000256" key="2">
    <source>
        <dbReference type="ARBA" id="ARBA00022475"/>
    </source>
</evidence>
<keyword evidence="13" id="KW-1185">Reference proteome</keyword>
<evidence type="ECO:0000256" key="3">
    <source>
        <dbReference type="ARBA" id="ARBA00022519"/>
    </source>
</evidence>
<dbReference type="Proteomes" id="UP000092884">
    <property type="component" value="Chromosome"/>
</dbReference>
<evidence type="ECO:0000256" key="7">
    <source>
        <dbReference type="ARBA" id="ARBA00023136"/>
    </source>
</evidence>
<keyword evidence="6 11" id="KW-0406">Ion transport</keyword>
<evidence type="ECO:0000313" key="12">
    <source>
        <dbReference type="EMBL" id="ANV97901.1"/>
    </source>
</evidence>
<comment type="function">
    <text evidence="11">Fluoride-specific ion channel. Important for reducing fluoride concentration in the cell, thus reducing its toxicity.</text>
</comment>
<dbReference type="GO" id="GO:0062054">
    <property type="term" value="F:fluoride channel activity"/>
    <property type="evidence" value="ECO:0007669"/>
    <property type="project" value="UniProtKB-UniRule"/>
</dbReference>
<feature type="transmembrane region" description="Helical" evidence="11">
    <location>
        <begin position="30"/>
        <end position="50"/>
    </location>
</feature>
<keyword evidence="11" id="KW-0915">Sodium</keyword>
<dbReference type="Pfam" id="PF02537">
    <property type="entry name" value="CRCB"/>
    <property type="match status" value="1"/>
</dbReference>
<evidence type="ECO:0000256" key="8">
    <source>
        <dbReference type="ARBA" id="ARBA00023303"/>
    </source>
</evidence>
<keyword evidence="11" id="KW-0479">Metal-binding</keyword>
<evidence type="ECO:0000256" key="4">
    <source>
        <dbReference type="ARBA" id="ARBA00022692"/>
    </source>
</evidence>
<keyword evidence="4 11" id="KW-0812">Transmembrane</keyword>
<comment type="subcellular location">
    <subcellularLocation>
        <location evidence="1 11">Cell membrane</location>
        <topology evidence="1 11">Multi-pass membrane protein</topology>
    </subcellularLocation>
</comment>
<evidence type="ECO:0000256" key="10">
    <source>
        <dbReference type="ARBA" id="ARBA00035585"/>
    </source>
</evidence>
<dbReference type="KEGG" id="het:BBW65_03395"/>
<dbReference type="OrthoDB" id="9806299at2"/>
<dbReference type="PANTHER" id="PTHR28259">
    <property type="entry name" value="FLUORIDE EXPORT PROTEIN 1-RELATED"/>
    <property type="match status" value="1"/>
</dbReference>
<protein>
    <recommendedName>
        <fullName evidence="11">Fluoride-specific ion channel FluC</fullName>
    </recommendedName>
</protein>
<dbReference type="GO" id="GO:0005886">
    <property type="term" value="C:plasma membrane"/>
    <property type="evidence" value="ECO:0007669"/>
    <property type="project" value="UniProtKB-SubCell"/>
</dbReference>
<keyword evidence="11" id="KW-0813">Transport</keyword>
<evidence type="ECO:0000256" key="1">
    <source>
        <dbReference type="ARBA" id="ARBA00004651"/>
    </source>
</evidence>
<keyword evidence="2 11" id="KW-1003">Cell membrane</keyword>
<dbReference type="HAMAP" id="MF_00454">
    <property type="entry name" value="FluC"/>
    <property type="match status" value="1"/>
</dbReference>
<dbReference type="EMBL" id="CP016503">
    <property type="protein sequence ID" value="ANV97901.1"/>
    <property type="molecule type" value="Genomic_DNA"/>
</dbReference>
<feature type="binding site" evidence="11">
    <location>
        <position position="68"/>
    </location>
    <ligand>
        <name>Na(+)</name>
        <dbReference type="ChEBI" id="CHEBI:29101"/>
        <note>structural</note>
    </ligand>
</feature>
<evidence type="ECO:0000256" key="6">
    <source>
        <dbReference type="ARBA" id="ARBA00023065"/>
    </source>
</evidence>